<sequence>MAAPFMIALRGYDMGQVDAVLRQADDALASGSATLRAAARSALQSVEFRERFRGYARIEVDRAIEERLQQLA</sequence>
<evidence type="ECO:0000313" key="1">
    <source>
        <dbReference type="EMBL" id="MCO8269050.1"/>
    </source>
</evidence>
<gene>
    <name evidence="1" type="ORF">M1L60_00435</name>
</gene>
<organism evidence="1 2">
    <name type="scientific">Paractinoplanes aksuensis</name>
    <dbReference type="NCBI Taxonomy" id="2939490"/>
    <lineage>
        <taxon>Bacteria</taxon>
        <taxon>Bacillati</taxon>
        <taxon>Actinomycetota</taxon>
        <taxon>Actinomycetes</taxon>
        <taxon>Micromonosporales</taxon>
        <taxon>Micromonosporaceae</taxon>
        <taxon>Paractinoplanes</taxon>
    </lineage>
</organism>
<protein>
    <submittedName>
        <fullName evidence="1">DivIVA domain-containing protein</fullName>
    </submittedName>
</protein>
<name>A0ABT1DG70_9ACTN</name>
<evidence type="ECO:0000313" key="2">
    <source>
        <dbReference type="Proteomes" id="UP001523369"/>
    </source>
</evidence>
<proteinExistence type="predicted"/>
<dbReference type="Proteomes" id="UP001523369">
    <property type="component" value="Unassembled WGS sequence"/>
</dbReference>
<reference evidence="1 2" key="1">
    <citation type="submission" date="2022-06" db="EMBL/GenBank/DDBJ databases">
        <title>New Species of the Genus Actinoplanes, ActinopZanes ferrugineus.</title>
        <authorList>
            <person name="Ding P."/>
        </authorList>
    </citation>
    <scope>NUCLEOTIDE SEQUENCE [LARGE SCALE GENOMIC DNA]</scope>
    <source>
        <strain evidence="1 2">TRM88003</strain>
    </source>
</reference>
<dbReference type="NCBIfam" id="TIGR03544">
    <property type="entry name" value="DivI1A_domain"/>
    <property type="match status" value="1"/>
</dbReference>
<comment type="caution">
    <text evidence="1">The sequence shown here is derived from an EMBL/GenBank/DDBJ whole genome shotgun (WGS) entry which is preliminary data.</text>
</comment>
<keyword evidence="2" id="KW-1185">Reference proteome</keyword>
<dbReference type="InterPro" id="IPR019933">
    <property type="entry name" value="DivIVA_domain"/>
</dbReference>
<dbReference type="RefSeq" id="WP_253235194.1">
    <property type="nucleotide sequence ID" value="NZ_JAMYJR010000001.1"/>
</dbReference>
<accession>A0ABT1DG70</accession>
<dbReference type="EMBL" id="JAMYJR010000001">
    <property type="protein sequence ID" value="MCO8269050.1"/>
    <property type="molecule type" value="Genomic_DNA"/>
</dbReference>